<dbReference type="PANTHER" id="PTHR47938:SF39">
    <property type="entry name" value="PENTACOTRIPEPTIDE-REPEAT REGION OF PRORP DOMAIN-CONTAINING PROTEIN"/>
    <property type="match status" value="1"/>
</dbReference>
<dbReference type="AlphaFoldDB" id="A0A1S7UIZ2"/>
<dbReference type="OrthoDB" id="185373at2759"/>
<organism evidence="1">
    <name type="scientific">Rosellinia necatrix</name>
    <name type="common">White root-rot fungus</name>
    <dbReference type="NCBI Taxonomy" id="77044"/>
    <lineage>
        <taxon>Eukaryota</taxon>
        <taxon>Fungi</taxon>
        <taxon>Dikarya</taxon>
        <taxon>Ascomycota</taxon>
        <taxon>Pezizomycotina</taxon>
        <taxon>Sordariomycetes</taxon>
        <taxon>Xylariomycetidae</taxon>
        <taxon>Xylariales</taxon>
        <taxon>Xylariaceae</taxon>
        <taxon>Rosellinia</taxon>
    </lineage>
</organism>
<reference evidence="1" key="1">
    <citation type="submission" date="2016-03" db="EMBL/GenBank/DDBJ databases">
        <title>Draft genome sequence of Rosellinia necatrix.</title>
        <authorList>
            <person name="Kanematsu S."/>
        </authorList>
    </citation>
    <scope>NUCLEOTIDE SEQUENCE [LARGE SCALE GENOMIC DNA]</scope>
    <source>
        <strain evidence="1">W97</strain>
    </source>
</reference>
<dbReference type="InterPro" id="IPR011990">
    <property type="entry name" value="TPR-like_helical_dom_sf"/>
</dbReference>
<dbReference type="GO" id="GO:0140053">
    <property type="term" value="P:mitochondrial gene expression"/>
    <property type="evidence" value="ECO:0007669"/>
    <property type="project" value="TreeGrafter"/>
</dbReference>
<dbReference type="OMA" id="CLVFGHM"/>
<evidence type="ECO:0000313" key="2">
    <source>
        <dbReference type="Proteomes" id="UP000054516"/>
    </source>
</evidence>
<dbReference type="EMBL" id="DF977449">
    <property type="protein sequence ID" value="GAP83213.1"/>
    <property type="molecule type" value="Genomic_DNA"/>
</dbReference>
<name>A0A1S7UIZ2_ROSNE</name>
<dbReference type="PANTHER" id="PTHR47938">
    <property type="entry name" value="RESPIRATORY COMPLEX I CHAPERONE (CIA84), PUTATIVE (AFU_ORTHOLOGUE AFUA_2G06020)-RELATED"/>
    <property type="match status" value="1"/>
</dbReference>
<evidence type="ECO:0000313" key="1">
    <source>
        <dbReference type="EMBL" id="GAP83213.1"/>
    </source>
</evidence>
<sequence>MRSQVTRHVLRCPPVARGLATSTLCLGSPAPRPTFRTYPVGCRVARTIQPRAIQRRSFFKLFQKAPRTLKEIEAEPGYVTLLSYRAAYNSGYRPPPVSELVKAWQDFFNYKAKHNRVVNSTQAMVAQGVLVYFLQPNIAGEVPLTVDDLHRAMRCLERPPRDDPAHHMALSSDLFKEIRRRVLDEPSGGSQNAATDSRLKIGEGQSKYLHSYLVALSQYGRAMEAKDMFLANLPDSKQLIATEFQPRHSLLPVINGLAKEGQELALHDVVIEALKSGIPYDVSIHSAMTSYFAQRDNFEATKIWWNKPIRKGLHPAPVAYYDILQFALRTNQQEWAMEVYEDLIVHLESGEWSESKACWDVSYQFAFLLLGKSIDHIEHMFKVALERNADKPKIQPNIGTINSLLKCAVDKDDPYAAERIISLSKTMGFEPDLSTYILQLEYRLHAKDEGGAYATFLALRNLETSSSVREVAVLNKLIRTLCESSRPDYEKILEVTNYLEQRHVTLEPETVASICMAFMNNDETYEVIDTLSLHTAHYSIDERRMVRKSFVGYCLDRKNSTQRVWDAYALLRQFFPEVENEDRVTIMDAFFDRRRADMACHVFGHMRAHDNLRHRPTLETYVRCLEGLGRCPDEESLRIIHNMAKMDATIQMNTTMYNALMIGYIASDAPYRALEFWKEVTNSPEGPSYASLEIAFRAYQIQSEGDAPARELWAKMTMMDVDVPEHVYAAYLTALAAHDHLPDVKALLEDSESIIGKRPDFLTLAYIYNALPSKETQEDLEAWSQHEYPTLWKALTKKHRRRQNRDGVLQFKVSRPWKA</sequence>
<gene>
    <name evidence="1" type="ORF">SAMD00023353_0402280</name>
</gene>
<dbReference type="STRING" id="77044.A0A1S7UIZ2"/>
<accession>A0A1S7UIZ2</accession>
<dbReference type="Gene3D" id="1.25.40.10">
    <property type="entry name" value="Tetratricopeptide repeat domain"/>
    <property type="match status" value="2"/>
</dbReference>
<proteinExistence type="predicted"/>
<dbReference type="GO" id="GO:0003729">
    <property type="term" value="F:mRNA binding"/>
    <property type="evidence" value="ECO:0007669"/>
    <property type="project" value="TreeGrafter"/>
</dbReference>
<keyword evidence="2" id="KW-1185">Reference proteome</keyword>
<dbReference type="GO" id="GO:0005739">
    <property type="term" value="C:mitochondrion"/>
    <property type="evidence" value="ECO:0007669"/>
    <property type="project" value="TreeGrafter"/>
</dbReference>
<protein>
    <submittedName>
        <fullName evidence="1">Putative pentatricopeptide repeat domain-containing protein</fullName>
    </submittedName>
</protein>
<dbReference type="Proteomes" id="UP000054516">
    <property type="component" value="Unassembled WGS sequence"/>
</dbReference>